<dbReference type="GO" id="GO:0005737">
    <property type="term" value="C:cytoplasm"/>
    <property type="evidence" value="ECO:0007669"/>
    <property type="project" value="UniProtKB-SubCell"/>
</dbReference>
<evidence type="ECO:0000256" key="2">
    <source>
        <dbReference type="ARBA" id="ARBA00007599"/>
    </source>
</evidence>
<dbReference type="Gene3D" id="3.40.50.300">
    <property type="entry name" value="P-loop containing nucleotide triphosphate hydrolases"/>
    <property type="match status" value="1"/>
</dbReference>
<dbReference type="GO" id="GO:0005524">
    <property type="term" value="F:ATP binding"/>
    <property type="evidence" value="ECO:0007669"/>
    <property type="project" value="UniProtKB-KW"/>
</dbReference>
<evidence type="ECO:0000256" key="5">
    <source>
        <dbReference type="ARBA" id="ARBA00022694"/>
    </source>
</evidence>
<keyword evidence="12" id="KW-1185">Reference proteome</keyword>
<organism evidence="11 12">
    <name type="scientific">Candidatus Endonucleibacter bathymodioli</name>
    <dbReference type="NCBI Taxonomy" id="539814"/>
    <lineage>
        <taxon>Bacteria</taxon>
        <taxon>Pseudomonadati</taxon>
        <taxon>Pseudomonadota</taxon>
        <taxon>Gammaproteobacteria</taxon>
        <taxon>Oceanospirillales</taxon>
        <taxon>Endozoicomonadaceae</taxon>
        <taxon>Candidatus Endonucleibacter</taxon>
    </lineage>
</organism>
<protein>
    <recommendedName>
        <fullName evidence="3">tRNA threonylcarbamoyladenosine biosynthesis protein TsaE</fullName>
    </recommendedName>
    <alternativeName>
        <fullName evidence="10">t(6)A37 threonylcarbamoyladenosine biosynthesis protein TsaE</fullName>
    </alternativeName>
</protein>
<comment type="caution">
    <text evidence="11">The sequence shown here is derived from an EMBL/GenBank/DDBJ whole genome shotgun (WGS) entry which is preliminary data.</text>
</comment>
<reference evidence="11 12" key="1">
    <citation type="journal article" date="2023" name="bioRxiv">
        <title>An intranuclear bacterial parasite of deep-sea mussels expresses apoptosis inhibitors acquired from its host.</title>
        <authorList>
            <person name="Gonzalez Porras M.A."/>
            <person name="Assie A."/>
            <person name="Tietjen M."/>
            <person name="Violette M."/>
            <person name="Kleiner M."/>
            <person name="Gruber-Vodicka H."/>
            <person name="Dubilier N."/>
            <person name="Leisch N."/>
        </authorList>
    </citation>
    <scope>NUCLEOTIDE SEQUENCE [LARGE SCALE GENOMIC DNA]</scope>
    <source>
        <strain evidence="11">IAP13</strain>
    </source>
</reference>
<evidence type="ECO:0000313" key="11">
    <source>
        <dbReference type="EMBL" id="MDP0590261.1"/>
    </source>
</evidence>
<evidence type="ECO:0000256" key="9">
    <source>
        <dbReference type="ARBA" id="ARBA00022842"/>
    </source>
</evidence>
<dbReference type="GO" id="GO:0046872">
    <property type="term" value="F:metal ion binding"/>
    <property type="evidence" value="ECO:0007669"/>
    <property type="project" value="UniProtKB-KW"/>
</dbReference>
<sequence length="164" mass="18294">MQSRNELLINNENDMVLLGKVLAEVSNGKGVVFLHGDFGTGKTTLCRGVLTALGHRGVVKSPTYTLVEPYCINNKNIYHFDLYRLTSPEELEFIGGRDYFEQDSLCLVEWPSRGEGALPEADIEITFEYNLPGRKVKFVGATVRGQQAIKDMVAGFLARKEAKH</sequence>
<dbReference type="InterPro" id="IPR003442">
    <property type="entry name" value="T6A_TsaE"/>
</dbReference>
<evidence type="ECO:0000256" key="10">
    <source>
        <dbReference type="ARBA" id="ARBA00032441"/>
    </source>
</evidence>
<name>A0AA90P371_9GAMM</name>
<evidence type="ECO:0000313" key="12">
    <source>
        <dbReference type="Proteomes" id="UP001178148"/>
    </source>
</evidence>
<dbReference type="PANTHER" id="PTHR33540">
    <property type="entry name" value="TRNA THREONYLCARBAMOYLADENOSINE BIOSYNTHESIS PROTEIN TSAE"/>
    <property type="match status" value="1"/>
</dbReference>
<evidence type="ECO:0000256" key="4">
    <source>
        <dbReference type="ARBA" id="ARBA00022490"/>
    </source>
</evidence>
<dbReference type="NCBIfam" id="TIGR00150">
    <property type="entry name" value="T6A_YjeE"/>
    <property type="match status" value="1"/>
</dbReference>
<accession>A0AA90P371</accession>
<evidence type="ECO:0000256" key="8">
    <source>
        <dbReference type="ARBA" id="ARBA00022840"/>
    </source>
</evidence>
<keyword evidence="4" id="KW-0963">Cytoplasm</keyword>
<dbReference type="SUPFAM" id="SSF52540">
    <property type="entry name" value="P-loop containing nucleoside triphosphate hydrolases"/>
    <property type="match status" value="1"/>
</dbReference>
<evidence type="ECO:0000256" key="1">
    <source>
        <dbReference type="ARBA" id="ARBA00004496"/>
    </source>
</evidence>
<dbReference type="Proteomes" id="UP001178148">
    <property type="component" value="Unassembled WGS sequence"/>
</dbReference>
<comment type="similarity">
    <text evidence="2">Belongs to the TsaE family.</text>
</comment>
<dbReference type="EMBL" id="JASXSV010000037">
    <property type="protein sequence ID" value="MDP0590261.1"/>
    <property type="molecule type" value="Genomic_DNA"/>
</dbReference>
<keyword evidence="6" id="KW-0479">Metal-binding</keyword>
<gene>
    <name evidence="11" type="primary">tsaE</name>
    <name evidence="11" type="ORF">QS748_14150</name>
</gene>
<evidence type="ECO:0000256" key="3">
    <source>
        <dbReference type="ARBA" id="ARBA00019010"/>
    </source>
</evidence>
<comment type="subcellular location">
    <subcellularLocation>
        <location evidence="1">Cytoplasm</location>
    </subcellularLocation>
</comment>
<evidence type="ECO:0000256" key="6">
    <source>
        <dbReference type="ARBA" id="ARBA00022723"/>
    </source>
</evidence>
<dbReference type="InterPro" id="IPR027417">
    <property type="entry name" value="P-loop_NTPase"/>
</dbReference>
<keyword evidence="8" id="KW-0067">ATP-binding</keyword>
<evidence type="ECO:0000256" key="7">
    <source>
        <dbReference type="ARBA" id="ARBA00022741"/>
    </source>
</evidence>
<dbReference type="PANTHER" id="PTHR33540:SF2">
    <property type="entry name" value="TRNA THREONYLCARBAMOYLADENOSINE BIOSYNTHESIS PROTEIN TSAE"/>
    <property type="match status" value="1"/>
</dbReference>
<keyword evidence="7" id="KW-0547">Nucleotide-binding</keyword>
<dbReference type="Pfam" id="PF02367">
    <property type="entry name" value="TsaE"/>
    <property type="match status" value="1"/>
</dbReference>
<proteinExistence type="inferred from homology"/>
<keyword evidence="9" id="KW-0460">Magnesium</keyword>
<dbReference type="AlphaFoldDB" id="A0AA90P371"/>
<keyword evidence="5" id="KW-0819">tRNA processing</keyword>
<dbReference type="GO" id="GO:0002949">
    <property type="term" value="P:tRNA threonylcarbamoyladenosine modification"/>
    <property type="evidence" value="ECO:0007669"/>
    <property type="project" value="InterPro"/>
</dbReference>